<organism evidence="1 2">
    <name type="scientific">Enterobacter agglomerans</name>
    <name type="common">Erwinia herbicola</name>
    <name type="synonym">Pantoea agglomerans</name>
    <dbReference type="NCBI Taxonomy" id="549"/>
    <lineage>
        <taxon>Bacteria</taxon>
        <taxon>Pseudomonadati</taxon>
        <taxon>Pseudomonadota</taxon>
        <taxon>Gammaproteobacteria</taxon>
        <taxon>Enterobacterales</taxon>
        <taxon>Erwiniaceae</taxon>
        <taxon>Pantoea</taxon>
        <taxon>Pantoea agglomerans group</taxon>
    </lineage>
</organism>
<protein>
    <submittedName>
        <fullName evidence="1">Uncharacterized protein</fullName>
    </submittedName>
</protein>
<dbReference type="AlphaFoldDB" id="A0AAN2FAM5"/>
<proteinExistence type="predicted"/>
<dbReference type="EMBL" id="OW970315">
    <property type="protein sequence ID" value="CAH6203260.1"/>
    <property type="molecule type" value="Genomic_DNA"/>
</dbReference>
<dbReference type="Proteomes" id="UP001158961">
    <property type="component" value="Chromosome"/>
</dbReference>
<accession>A0AAN2FAM5</accession>
<reference evidence="1" key="1">
    <citation type="submission" date="2022-05" db="EMBL/GenBank/DDBJ databases">
        <authorList>
            <person name="Pothier F. J."/>
        </authorList>
    </citation>
    <scope>NUCLEOTIDE SEQUENCE</scope>
    <source>
        <strain evidence="1">DAPP-PG734</strain>
    </source>
</reference>
<name>A0AAN2FAM5_ENTAG</name>
<evidence type="ECO:0000313" key="1">
    <source>
        <dbReference type="EMBL" id="CAH6203260.1"/>
    </source>
</evidence>
<evidence type="ECO:0000313" key="2">
    <source>
        <dbReference type="Proteomes" id="UP001158961"/>
    </source>
</evidence>
<gene>
    <name evidence="1" type="ORF">DAPPPG734_04770</name>
</gene>
<sequence>MAEDQWTGRDKAEHFVASAVLAAAGSEYGQRQHHSDLQSQTVFINAWGGKRVV</sequence>